<dbReference type="Gene3D" id="1.10.287.130">
    <property type="match status" value="1"/>
</dbReference>
<dbReference type="CDD" id="cd00082">
    <property type="entry name" value="HisKA"/>
    <property type="match status" value="1"/>
</dbReference>
<dbReference type="GO" id="GO:0005524">
    <property type="term" value="F:ATP binding"/>
    <property type="evidence" value="ECO:0007669"/>
    <property type="project" value="UniProtKB-KW"/>
</dbReference>
<sequence>MRWRANTLRVQLVLLVVAALAAAQIISLWLFVDERSLAIRAAFGFEAAGRAANVARLIEEAPPNLHASILRAANSPLVRFDMSDTPSVNDTDHTESGLVEDRIRALLNDTYSRDIRVELHEIEGQILPLPHLAPEMAEMHVAMMNGELSAVEMNLSISITGGQWLNVGTRFERPPLQWPLFSTLTFALTAAVLLIVTFWFLLSRLTGPLQRLVKAVDDLGRGEDVADLPMSGPKEVRDLTAAFNRMQDRLTRFVADRTRLLAALGHDLRSPLTALRVRAELVDEPETRDSLVTSIEEMQTMVEATLTFARGLGGSEAAYEVDVNEFLSSLRIDMVEEFDLTTGQAIQARIRPSAFRRALRNVIENAVRYGRKARVSYSVRNSDLLIFVDDEGSGIPAAELERVFDPFYRLEESRSLETGGHGLGLAIARTIVRAHGGDISLANREEGGVRATVTIPLAGADDQEE</sequence>
<keyword evidence="10" id="KW-0812">Transmembrane</keyword>
<accession>A0A0P7JNU4</accession>
<keyword evidence="10" id="KW-1133">Transmembrane helix</keyword>
<dbReference type="CDD" id="cd06225">
    <property type="entry name" value="HAMP"/>
    <property type="match status" value="1"/>
</dbReference>
<feature type="transmembrane region" description="Helical" evidence="10">
    <location>
        <begin position="180"/>
        <end position="202"/>
    </location>
</feature>
<dbReference type="SUPFAM" id="SSF55874">
    <property type="entry name" value="ATPase domain of HSP90 chaperone/DNA topoisomerase II/histidine kinase"/>
    <property type="match status" value="1"/>
</dbReference>
<dbReference type="SUPFAM" id="SSF158472">
    <property type="entry name" value="HAMP domain-like"/>
    <property type="match status" value="1"/>
</dbReference>
<evidence type="ECO:0000259" key="11">
    <source>
        <dbReference type="PROSITE" id="PS50109"/>
    </source>
</evidence>
<dbReference type="Pfam" id="PF02518">
    <property type="entry name" value="HATPase_c"/>
    <property type="match status" value="1"/>
</dbReference>
<keyword evidence="6" id="KW-0808">Transferase</keyword>
<evidence type="ECO:0000256" key="9">
    <source>
        <dbReference type="ARBA" id="ARBA00022840"/>
    </source>
</evidence>
<evidence type="ECO:0000256" key="3">
    <source>
        <dbReference type="ARBA" id="ARBA00012438"/>
    </source>
</evidence>
<organism evidence="13 14">
    <name type="scientific">Aliiroseovarius crassostreae</name>
    <dbReference type="NCBI Taxonomy" id="154981"/>
    <lineage>
        <taxon>Bacteria</taxon>
        <taxon>Pseudomonadati</taxon>
        <taxon>Pseudomonadota</taxon>
        <taxon>Alphaproteobacteria</taxon>
        <taxon>Rhodobacterales</taxon>
        <taxon>Paracoccaceae</taxon>
        <taxon>Aliiroseovarius</taxon>
    </lineage>
</organism>
<dbReference type="PROSITE" id="PS50109">
    <property type="entry name" value="HIS_KIN"/>
    <property type="match status" value="1"/>
</dbReference>
<dbReference type="STRING" id="154981.AKJ29_01640"/>
<dbReference type="PROSITE" id="PS50885">
    <property type="entry name" value="HAMP"/>
    <property type="match status" value="1"/>
</dbReference>
<proteinExistence type="predicted"/>
<dbReference type="GO" id="GO:0000155">
    <property type="term" value="F:phosphorelay sensor kinase activity"/>
    <property type="evidence" value="ECO:0007669"/>
    <property type="project" value="InterPro"/>
</dbReference>
<evidence type="ECO:0000256" key="5">
    <source>
        <dbReference type="ARBA" id="ARBA00022553"/>
    </source>
</evidence>
<comment type="catalytic activity">
    <reaction evidence="1">
        <text>ATP + protein L-histidine = ADP + protein N-phospho-L-histidine.</text>
        <dbReference type="EC" id="2.7.13.3"/>
    </reaction>
</comment>
<evidence type="ECO:0000256" key="7">
    <source>
        <dbReference type="ARBA" id="ARBA00022741"/>
    </source>
</evidence>
<dbReference type="InterPro" id="IPR003660">
    <property type="entry name" value="HAMP_dom"/>
</dbReference>
<dbReference type="InterPro" id="IPR050980">
    <property type="entry name" value="2C_sensor_his_kinase"/>
</dbReference>
<dbReference type="SMART" id="SM00388">
    <property type="entry name" value="HisKA"/>
    <property type="match status" value="1"/>
</dbReference>
<evidence type="ECO:0000313" key="14">
    <source>
        <dbReference type="Proteomes" id="UP000050471"/>
    </source>
</evidence>
<evidence type="ECO:0000256" key="1">
    <source>
        <dbReference type="ARBA" id="ARBA00000085"/>
    </source>
</evidence>
<dbReference type="OrthoDB" id="9804645at2"/>
<evidence type="ECO:0000256" key="10">
    <source>
        <dbReference type="SAM" id="Phobius"/>
    </source>
</evidence>
<feature type="domain" description="HAMP" evidence="12">
    <location>
        <begin position="203"/>
        <end position="255"/>
    </location>
</feature>
<dbReference type="GO" id="GO:0005886">
    <property type="term" value="C:plasma membrane"/>
    <property type="evidence" value="ECO:0007669"/>
    <property type="project" value="UniProtKB-SubCell"/>
</dbReference>
<evidence type="ECO:0000256" key="2">
    <source>
        <dbReference type="ARBA" id="ARBA00004651"/>
    </source>
</evidence>
<dbReference type="InterPro" id="IPR004358">
    <property type="entry name" value="Sig_transdc_His_kin-like_C"/>
</dbReference>
<dbReference type="InterPro" id="IPR036097">
    <property type="entry name" value="HisK_dim/P_sf"/>
</dbReference>
<dbReference type="InterPro" id="IPR003661">
    <property type="entry name" value="HisK_dim/P_dom"/>
</dbReference>
<dbReference type="SMART" id="SM00304">
    <property type="entry name" value="HAMP"/>
    <property type="match status" value="1"/>
</dbReference>
<feature type="domain" description="Histidine kinase" evidence="11">
    <location>
        <begin position="263"/>
        <end position="459"/>
    </location>
</feature>
<name>A0A0P7JNU4_9RHOB</name>
<dbReference type="Proteomes" id="UP000050471">
    <property type="component" value="Unassembled WGS sequence"/>
</dbReference>
<dbReference type="Pfam" id="PF00672">
    <property type="entry name" value="HAMP"/>
    <property type="match status" value="1"/>
</dbReference>
<dbReference type="InterPro" id="IPR005467">
    <property type="entry name" value="His_kinase_dom"/>
</dbReference>
<dbReference type="EC" id="2.7.13.3" evidence="3"/>
<feature type="transmembrane region" description="Helical" evidence="10">
    <location>
        <begin position="12"/>
        <end position="32"/>
    </location>
</feature>
<keyword evidence="10" id="KW-0472">Membrane</keyword>
<comment type="subcellular location">
    <subcellularLocation>
        <location evidence="2">Cell membrane</location>
        <topology evidence="2">Multi-pass membrane protein</topology>
    </subcellularLocation>
</comment>
<dbReference type="Pfam" id="PF00512">
    <property type="entry name" value="HisKA"/>
    <property type="match status" value="1"/>
</dbReference>
<keyword evidence="8 13" id="KW-0418">Kinase</keyword>
<dbReference type="PANTHER" id="PTHR44936">
    <property type="entry name" value="SENSOR PROTEIN CREC"/>
    <property type="match status" value="1"/>
</dbReference>
<evidence type="ECO:0000256" key="4">
    <source>
        <dbReference type="ARBA" id="ARBA00022475"/>
    </source>
</evidence>
<keyword evidence="14" id="KW-1185">Reference proteome</keyword>
<dbReference type="InterPro" id="IPR036890">
    <property type="entry name" value="HATPase_C_sf"/>
</dbReference>
<keyword evidence="9" id="KW-0067">ATP-binding</keyword>
<dbReference type="SMART" id="SM00387">
    <property type="entry name" value="HATPase_c"/>
    <property type="match status" value="1"/>
</dbReference>
<dbReference type="AlphaFoldDB" id="A0A0P7JNU4"/>
<comment type="caution">
    <text evidence="13">The sequence shown here is derived from an EMBL/GenBank/DDBJ whole genome shotgun (WGS) entry which is preliminary data.</text>
</comment>
<keyword evidence="5" id="KW-0597">Phosphoprotein</keyword>
<evidence type="ECO:0000313" key="13">
    <source>
        <dbReference type="EMBL" id="KPN62862.1"/>
    </source>
</evidence>
<dbReference type="InterPro" id="IPR003594">
    <property type="entry name" value="HATPase_dom"/>
</dbReference>
<dbReference type="EMBL" id="LKBA01000009">
    <property type="protein sequence ID" value="KPN62862.1"/>
    <property type="molecule type" value="Genomic_DNA"/>
</dbReference>
<evidence type="ECO:0000256" key="6">
    <source>
        <dbReference type="ARBA" id="ARBA00022679"/>
    </source>
</evidence>
<dbReference type="SUPFAM" id="SSF47384">
    <property type="entry name" value="Homodimeric domain of signal transducing histidine kinase"/>
    <property type="match status" value="1"/>
</dbReference>
<dbReference type="RefSeq" id="WP_055191128.1">
    <property type="nucleotide sequence ID" value="NZ_FPBS01000012.1"/>
</dbReference>
<dbReference type="Gene3D" id="1.10.8.500">
    <property type="entry name" value="HAMP domain in histidine kinase"/>
    <property type="match status" value="1"/>
</dbReference>
<reference evidence="13 14" key="1">
    <citation type="submission" date="2015-09" db="EMBL/GenBank/DDBJ databases">
        <title>Draft genome sequence of Aliiroseovarius crassostreae CV919-312TSm, the causative agent of Roseovarius Oyster Disease (formerly Juvenile Oyster Disease).</title>
        <authorList>
            <person name="Kessner L."/>
            <person name="Spinard E."/>
            <person name="Nelson D."/>
        </authorList>
    </citation>
    <scope>NUCLEOTIDE SEQUENCE [LARGE SCALE GENOMIC DNA]</scope>
    <source>
        <strain evidence="13 14">CV919-312</strain>
    </source>
</reference>
<evidence type="ECO:0000259" key="12">
    <source>
        <dbReference type="PROSITE" id="PS50885"/>
    </source>
</evidence>
<protein>
    <recommendedName>
        <fullName evidence="3">histidine kinase</fullName>
        <ecNumber evidence="3">2.7.13.3</ecNumber>
    </recommendedName>
</protein>
<gene>
    <name evidence="13" type="ORF">AKJ29_01640</name>
</gene>
<dbReference type="Gene3D" id="3.30.565.10">
    <property type="entry name" value="Histidine kinase-like ATPase, C-terminal domain"/>
    <property type="match status" value="1"/>
</dbReference>
<dbReference type="PANTHER" id="PTHR44936:SF10">
    <property type="entry name" value="SENSOR PROTEIN RSTB"/>
    <property type="match status" value="1"/>
</dbReference>
<dbReference type="PRINTS" id="PR00344">
    <property type="entry name" value="BCTRLSENSOR"/>
</dbReference>
<evidence type="ECO:0000256" key="8">
    <source>
        <dbReference type="ARBA" id="ARBA00022777"/>
    </source>
</evidence>
<keyword evidence="4" id="KW-1003">Cell membrane</keyword>
<keyword evidence="7" id="KW-0547">Nucleotide-binding</keyword>